<dbReference type="PANTHER" id="PTHR21576:SF45">
    <property type="entry name" value="TRANSPORTER MCH1-RELATED"/>
    <property type="match status" value="1"/>
</dbReference>
<keyword evidence="5 10" id="KW-0812">Transmembrane</keyword>
<evidence type="ECO:0000256" key="8">
    <source>
        <dbReference type="ARBA" id="ARBA00039330"/>
    </source>
</evidence>
<feature type="region of interest" description="Disordered" evidence="9">
    <location>
        <begin position="14"/>
        <end position="39"/>
    </location>
</feature>
<dbReference type="InterPro" id="IPR036259">
    <property type="entry name" value="MFS_trans_sf"/>
</dbReference>
<evidence type="ECO:0000256" key="10">
    <source>
        <dbReference type="SAM" id="Phobius"/>
    </source>
</evidence>
<comment type="subcellular location">
    <subcellularLocation>
        <location evidence="1">Vacuole membrane</location>
        <topology evidence="1">Multi-pass membrane protein</topology>
    </subcellularLocation>
</comment>
<evidence type="ECO:0000256" key="4">
    <source>
        <dbReference type="ARBA" id="ARBA00022554"/>
    </source>
</evidence>
<dbReference type="Gene3D" id="1.20.1250.20">
    <property type="entry name" value="MFS general substrate transporter like domains"/>
    <property type="match status" value="1"/>
</dbReference>
<accession>A0A4Z0YS35</accession>
<reference evidence="11 12" key="1">
    <citation type="submission" date="2019-03" db="EMBL/GenBank/DDBJ databases">
        <title>Draft genome sequence of Xylaria hypoxylon DSM 108379, a ubiquitous saprotrophic-parasitic fungi on hardwood.</title>
        <authorList>
            <person name="Buettner E."/>
            <person name="Leonhardt S."/>
            <person name="Gebauer A.M."/>
            <person name="Liers C."/>
            <person name="Hofrichter M."/>
            <person name="Kellner H."/>
        </authorList>
    </citation>
    <scope>NUCLEOTIDE SEQUENCE [LARGE SCALE GENOMIC DNA]</scope>
    <source>
        <strain evidence="11 12">DSM 108379</strain>
    </source>
</reference>
<evidence type="ECO:0000313" key="11">
    <source>
        <dbReference type="EMBL" id="TGJ82181.1"/>
    </source>
</evidence>
<evidence type="ECO:0000256" key="7">
    <source>
        <dbReference type="ARBA" id="ARBA00023136"/>
    </source>
</evidence>
<evidence type="ECO:0000256" key="6">
    <source>
        <dbReference type="ARBA" id="ARBA00022989"/>
    </source>
</evidence>
<evidence type="ECO:0000256" key="1">
    <source>
        <dbReference type="ARBA" id="ARBA00004128"/>
    </source>
</evidence>
<feature type="transmembrane region" description="Helical" evidence="10">
    <location>
        <begin position="554"/>
        <end position="572"/>
    </location>
</feature>
<dbReference type="Proteomes" id="UP000297716">
    <property type="component" value="Unassembled WGS sequence"/>
</dbReference>
<evidence type="ECO:0000256" key="2">
    <source>
        <dbReference type="ARBA" id="ARBA00008335"/>
    </source>
</evidence>
<feature type="transmembrane region" description="Helical" evidence="10">
    <location>
        <begin position="466"/>
        <end position="494"/>
    </location>
</feature>
<feature type="transmembrane region" description="Helical" evidence="10">
    <location>
        <begin position="52"/>
        <end position="74"/>
    </location>
</feature>
<evidence type="ECO:0000313" key="12">
    <source>
        <dbReference type="Proteomes" id="UP000297716"/>
    </source>
</evidence>
<feature type="transmembrane region" description="Helical" evidence="10">
    <location>
        <begin position="86"/>
        <end position="110"/>
    </location>
</feature>
<feature type="transmembrane region" description="Helical" evidence="10">
    <location>
        <begin position="158"/>
        <end position="180"/>
    </location>
</feature>
<evidence type="ECO:0000256" key="3">
    <source>
        <dbReference type="ARBA" id="ARBA00022448"/>
    </source>
</evidence>
<dbReference type="OrthoDB" id="199930at2759"/>
<dbReference type="GO" id="GO:0022857">
    <property type="term" value="F:transmembrane transporter activity"/>
    <property type="evidence" value="ECO:0007669"/>
    <property type="project" value="InterPro"/>
</dbReference>
<keyword evidence="12" id="KW-1185">Reference proteome</keyword>
<keyword evidence="4" id="KW-0926">Vacuole</keyword>
<comment type="caution">
    <text evidence="11">The sequence shown here is derived from an EMBL/GenBank/DDBJ whole genome shotgun (WGS) entry which is preliminary data.</text>
</comment>
<dbReference type="SUPFAM" id="SSF103473">
    <property type="entry name" value="MFS general substrate transporter"/>
    <property type="match status" value="1"/>
</dbReference>
<gene>
    <name evidence="11" type="ORF">E0Z10_g6582</name>
</gene>
<dbReference type="GO" id="GO:0000329">
    <property type="term" value="C:fungal-type vacuole membrane"/>
    <property type="evidence" value="ECO:0007669"/>
    <property type="project" value="TreeGrafter"/>
</dbReference>
<feature type="transmembrane region" description="Helical" evidence="10">
    <location>
        <begin position="437"/>
        <end position="460"/>
    </location>
</feature>
<feature type="transmembrane region" description="Helical" evidence="10">
    <location>
        <begin position="230"/>
        <end position="252"/>
    </location>
</feature>
<evidence type="ECO:0000256" key="9">
    <source>
        <dbReference type="SAM" id="MobiDB-lite"/>
    </source>
</evidence>
<protein>
    <recommendedName>
        <fullName evidence="8">Probable transporter MCH1</fullName>
    </recommendedName>
</protein>
<dbReference type="InterPro" id="IPR011701">
    <property type="entry name" value="MFS"/>
</dbReference>
<dbReference type="CDD" id="cd17354">
    <property type="entry name" value="MFS_Mch1p_like"/>
    <property type="match status" value="1"/>
</dbReference>
<evidence type="ECO:0000256" key="5">
    <source>
        <dbReference type="ARBA" id="ARBA00022692"/>
    </source>
</evidence>
<feature type="transmembrane region" description="Helical" evidence="10">
    <location>
        <begin position="501"/>
        <end position="522"/>
    </location>
</feature>
<name>A0A4Z0YS35_9PEZI</name>
<dbReference type="Pfam" id="PF07690">
    <property type="entry name" value="MFS_1"/>
    <property type="match status" value="1"/>
</dbReference>
<keyword evidence="3" id="KW-0813">Transport</keyword>
<dbReference type="STRING" id="37992.A0A4Z0YS35"/>
<sequence length="585" mass="62730">MANELINTPHAPLLRSLSSSTLGPPSSRSSISDASPNPNPNLRRRAVALRSIAFVSAIVGALAAGSVTVFSLYGHLFQSRLHYTQFQINGIASAMNIAMYMPVPIIGYMCDRFGPGLLSLISAVLAGGGYALAATLYQKGVQEVESHAGGQKTTFAPMLFAFVAIGVGAASLYLGTVTTCAKNFGKGKYRGLMLVAPIAGFGLSGMIISQGASRLLYEVQPDGTKGDVNVFHFFLFLAVLLTIVGILGSFTLRIVNEEDLIDEAVEELERSGLLDGSEVFRRRRDQSYGTIVQSASFDEDDDDNDDDDVLDPSKDNEAASYAKLKKAWLLNTETRSFLTDPTMWFFAISFWLIIGPGESFINNLGTVIGTLTSPSHYSKPPSAATHVSIMATVSTVARLVVASLSDFLSPTPESQHVQTGTTHSLPVLRQKLQVSRVVLYIISALTFSVGSLVLASGAVQEHVGRFWIVSGSIGAGYGAVFSLTPIIITMIWGVENFGTNFGIIAVTPALGSVIWGFIYSAVYQAGARNSALLEGDETADDVFCYGKQCYAPTFWAMTVSIWIGALMIVWAWKGKNGWSSRGIVI</sequence>
<keyword evidence="6 10" id="KW-1133">Transmembrane helix</keyword>
<organism evidence="11 12">
    <name type="scientific">Xylaria hypoxylon</name>
    <dbReference type="NCBI Taxonomy" id="37992"/>
    <lineage>
        <taxon>Eukaryota</taxon>
        <taxon>Fungi</taxon>
        <taxon>Dikarya</taxon>
        <taxon>Ascomycota</taxon>
        <taxon>Pezizomycotina</taxon>
        <taxon>Sordariomycetes</taxon>
        <taxon>Xylariomycetidae</taxon>
        <taxon>Xylariales</taxon>
        <taxon>Xylariaceae</taxon>
        <taxon>Xylaria</taxon>
    </lineage>
</organism>
<dbReference type="PANTHER" id="PTHR21576">
    <property type="entry name" value="UNCHARACTERIZED NODULIN-LIKE PROTEIN"/>
    <property type="match status" value="1"/>
</dbReference>
<dbReference type="EMBL" id="SKBN01000138">
    <property type="protein sequence ID" value="TGJ82181.1"/>
    <property type="molecule type" value="Genomic_DNA"/>
</dbReference>
<comment type="similarity">
    <text evidence="2">Belongs to the major facilitator superfamily.</text>
</comment>
<feature type="transmembrane region" description="Helical" evidence="10">
    <location>
        <begin position="117"/>
        <end position="138"/>
    </location>
</feature>
<feature type="compositionally biased region" description="Low complexity" evidence="9">
    <location>
        <begin position="14"/>
        <end position="36"/>
    </location>
</feature>
<keyword evidence="7 10" id="KW-0472">Membrane</keyword>
<dbReference type="AlphaFoldDB" id="A0A4Z0YS35"/>
<feature type="transmembrane region" description="Helical" evidence="10">
    <location>
        <begin position="192"/>
        <end position="210"/>
    </location>
</feature>
<proteinExistence type="inferred from homology"/>